<name>A0A0A5GGK1_9BACI</name>
<keyword evidence="4 9" id="KW-0808">Transferase</keyword>
<dbReference type="OrthoDB" id="9803155at2"/>
<evidence type="ECO:0000256" key="9">
    <source>
        <dbReference type="HAMAP-Rule" id="MF_00082"/>
    </source>
</evidence>
<comment type="function">
    <text evidence="9">Catalyzes the ATP-dependent phosphorylation of N-acetyl-L-glutamate.</text>
</comment>
<dbReference type="eggNOG" id="COG0548">
    <property type="taxonomic scope" value="Bacteria"/>
</dbReference>
<keyword evidence="2 9" id="KW-0055">Arginine biosynthesis</keyword>
<evidence type="ECO:0000256" key="6">
    <source>
        <dbReference type="ARBA" id="ARBA00022777"/>
    </source>
</evidence>
<keyword evidence="7 9" id="KW-0067">ATP-binding</keyword>
<dbReference type="NCBIfam" id="TIGR00761">
    <property type="entry name" value="argB"/>
    <property type="match status" value="1"/>
</dbReference>
<dbReference type="RefSeq" id="WP_026800486.1">
    <property type="nucleotide sequence ID" value="NZ_AULI01000008.1"/>
</dbReference>
<feature type="domain" description="Aspartate/glutamate/uridylate kinase" evidence="10">
    <location>
        <begin position="4"/>
        <end position="233"/>
    </location>
</feature>
<dbReference type="HAMAP" id="MF_00082">
    <property type="entry name" value="ArgB"/>
    <property type="match status" value="1"/>
</dbReference>
<feature type="site" description="Transition state stabilizer" evidence="9">
    <location>
        <position position="7"/>
    </location>
</feature>
<dbReference type="AlphaFoldDB" id="A0A0A5GGK1"/>
<dbReference type="GO" id="GO:0005737">
    <property type="term" value="C:cytoplasm"/>
    <property type="evidence" value="ECO:0007669"/>
    <property type="project" value="UniProtKB-SubCell"/>
</dbReference>
<dbReference type="EMBL" id="AVPE01000006">
    <property type="protein sequence ID" value="KGX92371.1"/>
    <property type="molecule type" value="Genomic_DNA"/>
</dbReference>
<feature type="binding site" evidence="9">
    <location>
        <begin position="39"/>
        <end position="40"/>
    </location>
    <ligand>
        <name>substrate</name>
    </ligand>
</feature>
<evidence type="ECO:0000313" key="12">
    <source>
        <dbReference type="Proteomes" id="UP000030528"/>
    </source>
</evidence>
<dbReference type="SUPFAM" id="SSF53633">
    <property type="entry name" value="Carbamate kinase-like"/>
    <property type="match status" value="1"/>
</dbReference>
<evidence type="ECO:0000256" key="4">
    <source>
        <dbReference type="ARBA" id="ARBA00022679"/>
    </source>
</evidence>
<evidence type="ECO:0000256" key="1">
    <source>
        <dbReference type="ARBA" id="ARBA00004828"/>
    </source>
</evidence>
<evidence type="ECO:0000256" key="7">
    <source>
        <dbReference type="ARBA" id="ARBA00022840"/>
    </source>
</evidence>
<dbReference type="Gene3D" id="3.40.1160.10">
    <property type="entry name" value="Acetylglutamate kinase-like"/>
    <property type="match status" value="1"/>
</dbReference>
<feature type="site" description="Transition state stabilizer" evidence="9">
    <location>
        <position position="214"/>
    </location>
</feature>
<dbReference type="GO" id="GO:0005524">
    <property type="term" value="F:ATP binding"/>
    <property type="evidence" value="ECO:0007669"/>
    <property type="project" value="UniProtKB-UniRule"/>
</dbReference>
<feature type="binding site" evidence="9">
    <location>
        <position position="61"/>
    </location>
    <ligand>
        <name>substrate</name>
    </ligand>
</feature>
<dbReference type="PANTHER" id="PTHR23342:SF0">
    <property type="entry name" value="N-ACETYLGLUTAMATE SYNTHASE, MITOCHONDRIAL"/>
    <property type="match status" value="1"/>
</dbReference>
<dbReference type="InterPro" id="IPR004662">
    <property type="entry name" value="AcgluKinase_fam"/>
</dbReference>
<comment type="similarity">
    <text evidence="9">Belongs to the acetylglutamate kinase family. ArgB subfamily.</text>
</comment>
<feature type="binding site" evidence="9">
    <location>
        <position position="153"/>
    </location>
    <ligand>
        <name>substrate</name>
    </ligand>
</feature>
<dbReference type="GO" id="GO:0042450">
    <property type="term" value="P:L-arginine biosynthetic process via ornithine"/>
    <property type="evidence" value="ECO:0007669"/>
    <property type="project" value="UniProtKB-UniRule"/>
</dbReference>
<comment type="pathway">
    <text evidence="1 9">Amino-acid biosynthesis; L-arginine biosynthesis; N(2)-acetyl-L-ornithine from L-glutamate: step 2/4.</text>
</comment>
<comment type="caution">
    <text evidence="11">The sequence shown here is derived from an EMBL/GenBank/DDBJ whole genome shotgun (WGS) entry which is preliminary data.</text>
</comment>
<comment type="subcellular location">
    <subcellularLocation>
        <location evidence="9">Cytoplasm</location>
    </subcellularLocation>
</comment>
<dbReference type="PIRSF" id="PIRSF000728">
    <property type="entry name" value="NAGK"/>
    <property type="match status" value="1"/>
</dbReference>
<reference evidence="11 12" key="1">
    <citation type="submission" date="2013-08" db="EMBL/GenBank/DDBJ databases">
        <authorList>
            <person name="Huang J."/>
            <person name="Wang G."/>
        </authorList>
    </citation>
    <scope>NUCLEOTIDE SEQUENCE [LARGE SCALE GENOMIC DNA]</scope>
    <source>
        <strain evidence="11 12">JSM 076056</strain>
    </source>
</reference>
<dbReference type="EC" id="2.7.2.8" evidence="9"/>
<evidence type="ECO:0000256" key="3">
    <source>
        <dbReference type="ARBA" id="ARBA00022605"/>
    </source>
</evidence>
<evidence type="ECO:0000256" key="8">
    <source>
        <dbReference type="ARBA" id="ARBA00048141"/>
    </source>
</evidence>
<protein>
    <recommendedName>
        <fullName evidence="9">Acetylglutamate kinase</fullName>
        <ecNumber evidence="9">2.7.2.8</ecNumber>
    </recommendedName>
    <alternativeName>
        <fullName evidence="9">N-acetyl-L-glutamate 5-phosphotransferase</fullName>
    </alternativeName>
    <alternativeName>
        <fullName evidence="9">NAG kinase</fullName>
        <shortName evidence="9">NAGK</shortName>
    </alternativeName>
</protein>
<keyword evidence="5 9" id="KW-0547">Nucleotide-binding</keyword>
<dbReference type="CDD" id="cd04238">
    <property type="entry name" value="AAK_NAGK-like"/>
    <property type="match status" value="1"/>
</dbReference>
<comment type="catalytic activity">
    <reaction evidence="8 9">
        <text>N-acetyl-L-glutamate + ATP = N-acetyl-L-glutamyl 5-phosphate + ADP</text>
        <dbReference type="Rhea" id="RHEA:14629"/>
        <dbReference type="ChEBI" id="CHEBI:30616"/>
        <dbReference type="ChEBI" id="CHEBI:44337"/>
        <dbReference type="ChEBI" id="CHEBI:57936"/>
        <dbReference type="ChEBI" id="CHEBI:456216"/>
        <dbReference type="EC" id="2.7.2.8"/>
    </reaction>
</comment>
<keyword evidence="6 9" id="KW-0418">Kinase</keyword>
<dbReference type="Pfam" id="PF00696">
    <property type="entry name" value="AA_kinase"/>
    <property type="match status" value="1"/>
</dbReference>
<evidence type="ECO:0000256" key="2">
    <source>
        <dbReference type="ARBA" id="ARBA00022571"/>
    </source>
</evidence>
<dbReference type="PANTHER" id="PTHR23342">
    <property type="entry name" value="N-ACETYLGLUTAMATE SYNTHASE"/>
    <property type="match status" value="1"/>
</dbReference>
<dbReference type="Proteomes" id="UP000030528">
    <property type="component" value="Unassembled WGS sequence"/>
</dbReference>
<accession>A0A0A5GGK1</accession>
<dbReference type="InterPro" id="IPR037528">
    <property type="entry name" value="ArgB"/>
</dbReference>
<evidence type="ECO:0000259" key="10">
    <source>
        <dbReference type="Pfam" id="PF00696"/>
    </source>
</evidence>
<dbReference type="GO" id="GO:0003991">
    <property type="term" value="F:acetylglutamate kinase activity"/>
    <property type="evidence" value="ECO:0007669"/>
    <property type="project" value="UniProtKB-UniRule"/>
</dbReference>
<keyword evidence="12" id="KW-1185">Reference proteome</keyword>
<organism evidence="11 12">
    <name type="scientific">Pontibacillus halophilus JSM 076056 = DSM 19796</name>
    <dbReference type="NCBI Taxonomy" id="1385510"/>
    <lineage>
        <taxon>Bacteria</taxon>
        <taxon>Bacillati</taxon>
        <taxon>Bacillota</taxon>
        <taxon>Bacilli</taxon>
        <taxon>Bacillales</taxon>
        <taxon>Bacillaceae</taxon>
        <taxon>Pontibacillus</taxon>
    </lineage>
</organism>
<dbReference type="STRING" id="1385510.GCA_000425205_02113"/>
<dbReference type="InterPro" id="IPR001048">
    <property type="entry name" value="Asp/Glu/Uridylate_kinase"/>
</dbReference>
<evidence type="ECO:0000313" key="11">
    <source>
        <dbReference type="EMBL" id="KGX92371.1"/>
    </source>
</evidence>
<proteinExistence type="inferred from homology"/>
<keyword evidence="9" id="KW-0963">Cytoplasm</keyword>
<gene>
    <name evidence="9" type="primary">argB</name>
    <name evidence="11" type="ORF">N781_16605</name>
</gene>
<evidence type="ECO:0000256" key="5">
    <source>
        <dbReference type="ARBA" id="ARBA00022741"/>
    </source>
</evidence>
<keyword evidence="3 9" id="KW-0028">Amino-acid biosynthesis</keyword>
<dbReference type="UniPathway" id="UPA00068">
    <property type="reaction ID" value="UER00107"/>
</dbReference>
<dbReference type="InterPro" id="IPR036393">
    <property type="entry name" value="AceGlu_kinase-like_sf"/>
</dbReference>
<sequence length="267" mass="27891">MHYVVLKVGGSMLDQLPQSFFEEVVQLSQDAYPIIVHGGGPAITSMLQVLQHETVFTDGVRVTTKGMVNTVEMVLSGKVNKFVVKQLQAANGLAVGISGVDAKLLTCRIYNEDFGYVGEVEQVDAQLLKTLCGAGYIPVVSPLGIDEGGETLNINGDEAAAAIAAELSAELFLISDVPGIYSSGIGSSIYDAVSLEDIDALIESGVIAGGMIPKVKGACRAIRKGVKRAIILNGLERNGLSRSLSGESIGTTIREKGSGIHASNGAK</sequence>